<organism evidence="1 2">
    <name type="scientific">Panagrolaimus sp. ES5</name>
    <dbReference type="NCBI Taxonomy" id="591445"/>
    <lineage>
        <taxon>Eukaryota</taxon>
        <taxon>Metazoa</taxon>
        <taxon>Ecdysozoa</taxon>
        <taxon>Nematoda</taxon>
        <taxon>Chromadorea</taxon>
        <taxon>Rhabditida</taxon>
        <taxon>Tylenchina</taxon>
        <taxon>Panagrolaimomorpha</taxon>
        <taxon>Panagrolaimoidea</taxon>
        <taxon>Panagrolaimidae</taxon>
        <taxon>Panagrolaimus</taxon>
    </lineage>
</organism>
<proteinExistence type="predicted"/>
<evidence type="ECO:0000313" key="1">
    <source>
        <dbReference type="Proteomes" id="UP000887579"/>
    </source>
</evidence>
<name>A0AC34G8A7_9BILA</name>
<reference evidence="2" key="1">
    <citation type="submission" date="2022-11" db="UniProtKB">
        <authorList>
            <consortium name="WormBaseParasite"/>
        </authorList>
    </citation>
    <scope>IDENTIFICATION</scope>
</reference>
<evidence type="ECO:0000313" key="2">
    <source>
        <dbReference type="WBParaSite" id="ES5_v2.g25901.t1"/>
    </source>
</evidence>
<accession>A0AC34G8A7</accession>
<dbReference type="WBParaSite" id="ES5_v2.g25901.t1">
    <property type="protein sequence ID" value="ES5_v2.g25901.t1"/>
    <property type="gene ID" value="ES5_v2.g25901"/>
</dbReference>
<dbReference type="Proteomes" id="UP000887579">
    <property type="component" value="Unplaced"/>
</dbReference>
<protein>
    <submittedName>
        <fullName evidence="2">Uncharacterized protein</fullName>
    </submittedName>
</protein>
<sequence length="106" mass="11733">MKAVLAVLVLGVVITQMANAKNVPNHRSSSESEEIHEDHDVSAELAEIKHELAVLQARFLNIGLYKEIEADEEIRPQDSVTKAHGKTINKKSLGDLFQWFGTNVLG</sequence>